<accession>A0A8X6HDG3</accession>
<dbReference type="InterPro" id="IPR012674">
    <property type="entry name" value="Calycin"/>
</dbReference>
<dbReference type="OrthoDB" id="6407343at2759"/>
<dbReference type="Proteomes" id="UP000887116">
    <property type="component" value="Unassembled WGS sequence"/>
</dbReference>
<sequence>METWYVIMHTDSLHVAPTPKCLIMKFGRRMSFNTEIRIDIIHSKTEHISETENLPSLRGEVTAKGSEPFGVHVPSSPLFPKNIMLSDFDEISDCMAFWSCNEVTSSLIQKGAWVMCQYLDVDKAEIETMAEKLSNASNIPLSDFVWTDYNTCL</sequence>
<proteinExistence type="predicted"/>
<reference evidence="1" key="1">
    <citation type="submission" date="2020-07" db="EMBL/GenBank/DDBJ databases">
        <title>Multicomponent nature underlies the extraordinary mechanical properties of spider dragline silk.</title>
        <authorList>
            <person name="Kono N."/>
            <person name="Nakamura H."/>
            <person name="Mori M."/>
            <person name="Yoshida Y."/>
            <person name="Ohtoshi R."/>
            <person name="Malay A.D."/>
            <person name="Moran D.A.P."/>
            <person name="Tomita M."/>
            <person name="Numata K."/>
            <person name="Arakawa K."/>
        </authorList>
    </citation>
    <scope>NUCLEOTIDE SEQUENCE</scope>
</reference>
<protein>
    <submittedName>
        <fullName evidence="1">Uncharacterized protein</fullName>
    </submittedName>
</protein>
<name>A0A8X6HDG3_TRICU</name>
<comment type="caution">
    <text evidence="1">The sequence shown here is derived from an EMBL/GenBank/DDBJ whole genome shotgun (WGS) entry which is preliminary data.</text>
</comment>
<evidence type="ECO:0000313" key="1">
    <source>
        <dbReference type="EMBL" id="GFR21343.1"/>
    </source>
</evidence>
<dbReference type="AlphaFoldDB" id="A0A8X6HDG3"/>
<dbReference type="EMBL" id="BMAO01028017">
    <property type="protein sequence ID" value="GFR21343.1"/>
    <property type="molecule type" value="Genomic_DNA"/>
</dbReference>
<organism evidence="1 2">
    <name type="scientific">Trichonephila clavata</name>
    <name type="common">Joro spider</name>
    <name type="synonym">Nephila clavata</name>
    <dbReference type="NCBI Taxonomy" id="2740835"/>
    <lineage>
        <taxon>Eukaryota</taxon>
        <taxon>Metazoa</taxon>
        <taxon>Ecdysozoa</taxon>
        <taxon>Arthropoda</taxon>
        <taxon>Chelicerata</taxon>
        <taxon>Arachnida</taxon>
        <taxon>Araneae</taxon>
        <taxon>Araneomorphae</taxon>
        <taxon>Entelegynae</taxon>
        <taxon>Araneoidea</taxon>
        <taxon>Nephilidae</taxon>
        <taxon>Trichonephila</taxon>
    </lineage>
</organism>
<evidence type="ECO:0000313" key="2">
    <source>
        <dbReference type="Proteomes" id="UP000887116"/>
    </source>
</evidence>
<dbReference type="Gene3D" id="2.40.128.20">
    <property type="match status" value="1"/>
</dbReference>
<keyword evidence="2" id="KW-1185">Reference proteome</keyword>
<gene>
    <name evidence="1" type="primary">AVEN_259459_1</name>
    <name evidence="1" type="ORF">TNCT_19111</name>
</gene>